<dbReference type="EMBL" id="WNTK01002634">
    <property type="protein sequence ID" value="KAG9465845.1"/>
    <property type="molecule type" value="Genomic_DNA"/>
</dbReference>
<organism evidence="2 3">
    <name type="scientific">Eleutherodactylus coqui</name>
    <name type="common">Puerto Rican coqui</name>
    <dbReference type="NCBI Taxonomy" id="57060"/>
    <lineage>
        <taxon>Eukaryota</taxon>
        <taxon>Metazoa</taxon>
        <taxon>Chordata</taxon>
        <taxon>Craniata</taxon>
        <taxon>Vertebrata</taxon>
        <taxon>Euteleostomi</taxon>
        <taxon>Amphibia</taxon>
        <taxon>Batrachia</taxon>
        <taxon>Anura</taxon>
        <taxon>Neobatrachia</taxon>
        <taxon>Hyloidea</taxon>
        <taxon>Eleutherodactylidae</taxon>
        <taxon>Eleutherodactylinae</taxon>
        <taxon>Eleutherodactylus</taxon>
        <taxon>Eleutherodactylus</taxon>
    </lineage>
</organism>
<protein>
    <submittedName>
        <fullName evidence="2">Uncharacterized protein</fullName>
    </submittedName>
</protein>
<accession>A0A8J6BLH9</accession>
<reference evidence="2" key="1">
    <citation type="thesis" date="2020" institute="ProQuest LLC" country="789 East Eisenhower Parkway, Ann Arbor, MI, USA">
        <title>Comparative Genomics and Chromosome Evolution.</title>
        <authorList>
            <person name="Mudd A.B."/>
        </authorList>
    </citation>
    <scope>NUCLEOTIDE SEQUENCE</scope>
    <source>
        <strain evidence="2">HN-11 Male</strain>
        <tissue evidence="2">Kidney and liver</tissue>
    </source>
</reference>
<sequence>MRPYSNKRQVTSFRIYYLVLLQDAVVAKSEILPNNSVSEPSLSRHRRHKMREEMSSHPEQFPLVYPRPLPSPPALRAAPTSHSSPERKATTADSNNGSKPSSLSQDHRPLSARERRRLKQSQEELTTAAPPVRRSSVQAVDGGQAVNSAYLSLPSVHEKRRHSVHECYTEDDLSSSTNSLDKSEGDYKVRKNSDSGEMNDLVNLMTQTLHMEKEFRVHKRYRDTFMLHGRTADEQEDICLALDNLTVPEKFRRMIEALRAEVVQGLGVKVLEEVYNAMDEEDDNLRELHLQRLLGEKYNNYNLKVRQLKFFEENSKF</sequence>
<evidence type="ECO:0000256" key="1">
    <source>
        <dbReference type="SAM" id="MobiDB-lite"/>
    </source>
</evidence>
<feature type="region of interest" description="Disordered" evidence="1">
    <location>
        <begin position="167"/>
        <end position="194"/>
    </location>
</feature>
<evidence type="ECO:0000313" key="3">
    <source>
        <dbReference type="Proteomes" id="UP000770717"/>
    </source>
</evidence>
<gene>
    <name evidence="2" type="ORF">GDO78_017655</name>
</gene>
<feature type="compositionally biased region" description="Basic and acidic residues" evidence="1">
    <location>
        <begin position="181"/>
        <end position="194"/>
    </location>
</feature>
<dbReference type="OrthoDB" id="248923at2759"/>
<comment type="caution">
    <text evidence="2">The sequence shown here is derived from an EMBL/GenBank/DDBJ whole genome shotgun (WGS) entry which is preliminary data.</text>
</comment>
<evidence type="ECO:0000313" key="2">
    <source>
        <dbReference type="EMBL" id="KAG9465845.1"/>
    </source>
</evidence>
<feature type="compositionally biased region" description="Polar residues" evidence="1">
    <location>
        <begin position="91"/>
        <end position="104"/>
    </location>
</feature>
<keyword evidence="3" id="KW-1185">Reference proteome</keyword>
<feature type="region of interest" description="Disordered" evidence="1">
    <location>
        <begin position="35"/>
        <end position="140"/>
    </location>
</feature>
<proteinExistence type="predicted"/>
<name>A0A8J6BLH9_ELECQ</name>
<dbReference type="Proteomes" id="UP000770717">
    <property type="component" value="Unassembled WGS sequence"/>
</dbReference>
<dbReference type="AlphaFoldDB" id="A0A8J6BLH9"/>